<proteinExistence type="predicted"/>
<sequence length="194" mass="21384">MESRARHRPHRGAATRSRIRKAAMGLLREHGPGVTVSAISEAAEVYPNQITHHFGSKDALVIEASFNLLLLDTERIQSAGRHMRTPESFRAAIARTAMHVPSMPHVVAALAIAQDNPPAQPTLRTLIDLLFRQSERYLERIMSERGWVSEQGVARDVRTFWSAIFGAVLVHRAGVPGGPSDIDLASTLTVRRAD</sequence>
<dbReference type="Proteomes" id="UP000467240">
    <property type="component" value="Unassembled WGS sequence"/>
</dbReference>
<evidence type="ECO:0000256" key="2">
    <source>
        <dbReference type="ARBA" id="ARBA00023125"/>
    </source>
</evidence>
<dbReference type="PANTHER" id="PTHR30055:SF146">
    <property type="entry name" value="HTH-TYPE TRANSCRIPTIONAL DUAL REGULATOR CECR"/>
    <property type="match status" value="1"/>
</dbReference>
<dbReference type="InterPro" id="IPR009057">
    <property type="entry name" value="Homeodomain-like_sf"/>
</dbReference>
<evidence type="ECO:0000313" key="6">
    <source>
        <dbReference type="EMBL" id="KAB1652159.1"/>
    </source>
</evidence>
<dbReference type="GO" id="GO:0000976">
    <property type="term" value="F:transcription cis-regulatory region binding"/>
    <property type="evidence" value="ECO:0007669"/>
    <property type="project" value="TreeGrafter"/>
</dbReference>
<dbReference type="OrthoDB" id="2356263at2"/>
<dbReference type="InterPro" id="IPR036271">
    <property type="entry name" value="Tet_transcr_reg_TetR-rel_C_sf"/>
</dbReference>
<dbReference type="Pfam" id="PF00440">
    <property type="entry name" value="TetR_N"/>
    <property type="match status" value="1"/>
</dbReference>
<comment type="caution">
    <text evidence="6">The sequence shown here is derived from an EMBL/GenBank/DDBJ whole genome shotgun (WGS) entry which is preliminary data.</text>
</comment>
<dbReference type="SUPFAM" id="SSF46689">
    <property type="entry name" value="Homeodomain-like"/>
    <property type="match status" value="1"/>
</dbReference>
<dbReference type="SUPFAM" id="SSF48498">
    <property type="entry name" value="Tetracyclin repressor-like, C-terminal domain"/>
    <property type="match status" value="1"/>
</dbReference>
<feature type="DNA-binding region" description="H-T-H motif" evidence="4">
    <location>
        <begin position="35"/>
        <end position="54"/>
    </location>
</feature>
<evidence type="ECO:0000313" key="7">
    <source>
        <dbReference type="Proteomes" id="UP000467240"/>
    </source>
</evidence>
<dbReference type="Gene3D" id="1.10.357.10">
    <property type="entry name" value="Tetracycline Repressor, domain 2"/>
    <property type="match status" value="1"/>
</dbReference>
<evidence type="ECO:0000259" key="5">
    <source>
        <dbReference type="PROSITE" id="PS50977"/>
    </source>
</evidence>
<keyword evidence="1" id="KW-0805">Transcription regulation</keyword>
<dbReference type="EMBL" id="WBJZ01000034">
    <property type="protein sequence ID" value="KAB1652159.1"/>
    <property type="molecule type" value="Genomic_DNA"/>
</dbReference>
<dbReference type="InterPro" id="IPR001647">
    <property type="entry name" value="HTH_TetR"/>
</dbReference>
<dbReference type="AlphaFoldDB" id="A0A7J5BM38"/>
<dbReference type="InterPro" id="IPR050109">
    <property type="entry name" value="HTH-type_TetR-like_transc_reg"/>
</dbReference>
<organism evidence="6 7">
    <name type="scientific">Pseudoclavibacter chungangensis</name>
    <dbReference type="NCBI Taxonomy" id="587635"/>
    <lineage>
        <taxon>Bacteria</taxon>
        <taxon>Bacillati</taxon>
        <taxon>Actinomycetota</taxon>
        <taxon>Actinomycetes</taxon>
        <taxon>Micrococcales</taxon>
        <taxon>Microbacteriaceae</taxon>
        <taxon>Pseudoclavibacter</taxon>
    </lineage>
</organism>
<evidence type="ECO:0000256" key="4">
    <source>
        <dbReference type="PROSITE-ProRule" id="PRU00335"/>
    </source>
</evidence>
<keyword evidence="7" id="KW-1185">Reference proteome</keyword>
<name>A0A7J5BM38_9MICO</name>
<feature type="domain" description="HTH tetR-type" evidence="5">
    <location>
        <begin position="13"/>
        <end position="72"/>
    </location>
</feature>
<evidence type="ECO:0000256" key="1">
    <source>
        <dbReference type="ARBA" id="ARBA00023015"/>
    </source>
</evidence>
<dbReference type="InterPro" id="IPR011075">
    <property type="entry name" value="TetR_C"/>
</dbReference>
<keyword evidence="2 4" id="KW-0238">DNA-binding</keyword>
<protein>
    <submittedName>
        <fullName evidence="6">TetR family transcriptional regulator</fullName>
    </submittedName>
</protein>
<dbReference type="PROSITE" id="PS50977">
    <property type="entry name" value="HTH_TETR_2"/>
    <property type="match status" value="1"/>
</dbReference>
<gene>
    <name evidence="6" type="ORF">F8O01_17160</name>
</gene>
<dbReference type="GO" id="GO:0003700">
    <property type="term" value="F:DNA-binding transcription factor activity"/>
    <property type="evidence" value="ECO:0007669"/>
    <property type="project" value="TreeGrafter"/>
</dbReference>
<dbReference type="PANTHER" id="PTHR30055">
    <property type="entry name" value="HTH-TYPE TRANSCRIPTIONAL REGULATOR RUTR"/>
    <property type="match status" value="1"/>
</dbReference>
<evidence type="ECO:0000256" key="3">
    <source>
        <dbReference type="ARBA" id="ARBA00023163"/>
    </source>
</evidence>
<dbReference type="RefSeq" id="WP_158042123.1">
    <property type="nucleotide sequence ID" value="NZ_JACCFV010000001.1"/>
</dbReference>
<accession>A0A7J5BM38</accession>
<keyword evidence="3" id="KW-0804">Transcription</keyword>
<reference evidence="6 7" key="1">
    <citation type="submission" date="2019-09" db="EMBL/GenBank/DDBJ databases">
        <title>Phylogeny of genus Pseudoclavibacter and closely related genus.</title>
        <authorList>
            <person name="Li Y."/>
        </authorList>
    </citation>
    <scope>NUCLEOTIDE SEQUENCE [LARGE SCALE GENOMIC DNA]</scope>
    <source>
        <strain evidence="6 7">DSM 23821</strain>
    </source>
</reference>
<dbReference type="Pfam" id="PF16914">
    <property type="entry name" value="TetR_C_12"/>
    <property type="match status" value="1"/>
</dbReference>